<dbReference type="NCBIfam" id="TIGR01783">
    <property type="entry name" value="TonB-siderophor"/>
    <property type="match status" value="1"/>
</dbReference>
<evidence type="ECO:0000256" key="13">
    <source>
        <dbReference type="ARBA" id="ARBA00023237"/>
    </source>
</evidence>
<evidence type="ECO:0000256" key="16">
    <source>
        <dbReference type="SAM" id="SignalP"/>
    </source>
</evidence>
<evidence type="ECO:0000313" key="19">
    <source>
        <dbReference type="EMBL" id="MBS7812681.1"/>
    </source>
</evidence>
<comment type="similarity">
    <text evidence="2 14 15">Belongs to the TonB-dependent receptor family.</text>
</comment>
<keyword evidence="4 14" id="KW-1134">Transmembrane beta strand</keyword>
<evidence type="ECO:0000313" key="20">
    <source>
        <dbReference type="Proteomes" id="UP000766336"/>
    </source>
</evidence>
<feature type="domain" description="TonB-dependent receptor plug" evidence="18">
    <location>
        <begin position="77"/>
        <end position="183"/>
    </location>
</feature>
<keyword evidence="5" id="KW-0410">Iron transport</keyword>
<keyword evidence="13 14" id="KW-0998">Cell outer membrane</keyword>
<keyword evidence="9" id="KW-0406">Ion transport</keyword>
<evidence type="ECO:0000256" key="2">
    <source>
        <dbReference type="ARBA" id="ARBA00009810"/>
    </source>
</evidence>
<feature type="domain" description="TonB-dependent receptor-like beta-barrel" evidence="17">
    <location>
        <begin position="256"/>
        <end position="708"/>
    </location>
</feature>
<dbReference type="Gene3D" id="2.170.130.10">
    <property type="entry name" value="TonB-dependent receptor, plug domain"/>
    <property type="match status" value="1"/>
</dbReference>
<dbReference type="Proteomes" id="UP000766336">
    <property type="component" value="Unassembled WGS sequence"/>
</dbReference>
<evidence type="ECO:0000256" key="3">
    <source>
        <dbReference type="ARBA" id="ARBA00022448"/>
    </source>
</evidence>
<evidence type="ECO:0000256" key="5">
    <source>
        <dbReference type="ARBA" id="ARBA00022496"/>
    </source>
</evidence>
<keyword evidence="3 14" id="KW-0813">Transport</keyword>
<accession>A0ABS5QH62</accession>
<sequence length="739" mass="80926">MRAAALNARRLLLATTALCAGLAALPAAAQETPAAAPAEALELPEMDVRATAWRSWQPIRGYVAPVTTTGSKTDTPLIEAPQSLGIVTRQQMDDQGAQSVSQALRYTAGVLPEVRPSARYDSVFVRGFGGQGTGAAFVNMQDGLRQGRGAQFGVPNTDPWLLERIEVLRGPASVLYGQTGAGGLVNLVSRRPTDQRINEVRLEAGSNQLMQAAFDFGGRATEDGRWTYRLTGIARNANTQVDHVHEQRIAIAPALTWRPTDNTTITFLASYQNDPYGGFYNFVPATGTVLSNPNGRIRSNFFGGDPNYDRFRREQASIGYQLEHRIDPVWTVRQNFRYSHIDAEVNVLSIQSINNNRTGVRSASYVSDHSNSFSLDNQAQAQFTTGAVRHTVLMGVDWFRNSARVRAATITANVPTIDLFRPVYFQNVPVIFAGNTGLTNQESDQVGLYAQDQIAYGRWRFNIGLRYDMAQTGTTRHNAAGGPLPQTSQYDDRLTWRAGALYLFDNGFAPYVSYSTSFLANSGTQAPQRGAGTFAPTTGEQIEVGIKYQPPGMNSFIQLAGYQITQQNVLTRDPLYTTYSVATGEIRSRGIELEGRASLTNNLDLIGTYSYIDAEVTQSNTPGVRGNRVPQVPNHIASGWANYRFTEGPLRGLQLGGGLRYIGETFGNDTNTFKVPAVTLVDAAIRYDFGARFERLTGLEATINASNLGDKEYISSCSSITACYFGNRRTILAGLRARW</sequence>
<gene>
    <name evidence="19" type="ORF">KHU32_17150</name>
</gene>
<dbReference type="InterPro" id="IPR036942">
    <property type="entry name" value="Beta-barrel_TonB_sf"/>
</dbReference>
<keyword evidence="11 14" id="KW-0472">Membrane</keyword>
<dbReference type="EMBL" id="JAHCDA010000003">
    <property type="protein sequence ID" value="MBS7812681.1"/>
    <property type="molecule type" value="Genomic_DNA"/>
</dbReference>
<dbReference type="PANTHER" id="PTHR32552:SF68">
    <property type="entry name" value="FERRICHROME OUTER MEMBRANE TRANSPORTER_PHAGE RECEPTOR"/>
    <property type="match status" value="1"/>
</dbReference>
<evidence type="ECO:0000256" key="9">
    <source>
        <dbReference type="ARBA" id="ARBA00023065"/>
    </source>
</evidence>
<dbReference type="Pfam" id="PF07715">
    <property type="entry name" value="Plug"/>
    <property type="match status" value="1"/>
</dbReference>
<evidence type="ECO:0000259" key="18">
    <source>
        <dbReference type="Pfam" id="PF07715"/>
    </source>
</evidence>
<evidence type="ECO:0000256" key="6">
    <source>
        <dbReference type="ARBA" id="ARBA00022692"/>
    </source>
</evidence>
<evidence type="ECO:0000256" key="12">
    <source>
        <dbReference type="ARBA" id="ARBA00023170"/>
    </source>
</evidence>
<feature type="signal peptide" evidence="16">
    <location>
        <begin position="1"/>
        <end position="29"/>
    </location>
</feature>
<evidence type="ECO:0000256" key="4">
    <source>
        <dbReference type="ARBA" id="ARBA00022452"/>
    </source>
</evidence>
<dbReference type="Gene3D" id="2.40.170.20">
    <property type="entry name" value="TonB-dependent receptor, beta-barrel domain"/>
    <property type="match status" value="1"/>
</dbReference>
<keyword evidence="6 14" id="KW-0812">Transmembrane</keyword>
<feature type="chain" id="PRO_5046425729" evidence="16">
    <location>
        <begin position="30"/>
        <end position="739"/>
    </location>
</feature>
<dbReference type="InterPro" id="IPR000531">
    <property type="entry name" value="Beta-barrel_TonB"/>
</dbReference>
<dbReference type="PANTHER" id="PTHR32552">
    <property type="entry name" value="FERRICHROME IRON RECEPTOR-RELATED"/>
    <property type="match status" value="1"/>
</dbReference>
<dbReference type="Pfam" id="PF00593">
    <property type="entry name" value="TonB_dep_Rec_b-barrel"/>
    <property type="match status" value="1"/>
</dbReference>
<dbReference type="InterPro" id="IPR012910">
    <property type="entry name" value="Plug_dom"/>
</dbReference>
<dbReference type="InterPro" id="IPR010105">
    <property type="entry name" value="TonB_sidphr_rcpt"/>
</dbReference>
<dbReference type="InterPro" id="IPR037066">
    <property type="entry name" value="Plug_dom_sf"/>
</dbReference>
<keyword evidence="12 19" id="KW-0675">Receptor</keyword>
<name>A0ABS5QH62_9PROT</name>
<evidence type="ECO:0000256" key="11">
    <source>
        <dbReference type="ARBA" id="ARBA00023136"/>
    </source>
</evidence>
<keyword evidence="10 15" id="KW-0798">TonB box</keyword>
<dbReference type="SUPFAM" id="SSF56935">
    <property type="entry name" value="Porins"/>
    <property type="match status" value="1"/>
</dbReference>
<proteinExistence type="inferred from homology"/>
<comment type="subcellular location">
    <subcellularLocation>
        <location evidence="1 14">Cell outer membrane</location>
        <topology evidence="1 14">Multi-pass membrane protein</topology>
    </subcellularLocation>
</comment>
<dbReference type="InterPro" id="IPR006311">
    <property type="entry name" value="TAT_signal"/>
</dbReference>
<comment type="caution">
    <text evidence="19">The sequence shown here is derived from an EMBL/GenBank/DDBJ whole genome shotgun (WGS) entry which is preliminary data.</text>
</comment>
<keyword evidence="8" id="KW-0408">Iron</keyword>
<keyword evidence="20" id="KW-1185">Reference proteome</keyword>
<evidence type="ECO:0000256" key="10">
    <source>
        <dbReference type="ARBA" id="ARBA00023077"/>
    </source>
</evidence>
<protein>
    <submittedName>
        <fullName evidence="19">TonB-dependent siderophore receptor</fullName>
    </submittedName>
</protein>
<dbReference type="RefSeq" id="WP_213671371.1">
    <property type="nucleotide sequence ID" value="NZ_JAHCDA010000003.1"/>
</dbReference>
<dbReference type="InterPro" id="IPR039426">
    <property type="entry name" value="TonB-dep_rcpt-like"/>
</dbReference>
<evidence type="ECO:0000256" key="15">
    <source>
        <dbReference type="RuleBase" id="RU003357"/>
    </source>
</evidence>
<dbReference type="PROSITE" id="PS52016">
    <property type="entry name" value="TONB_DEPENDENT_REC_3"/>
    <property type="match status" value="1"/>
</dbReference>
<evidence type="ECO:0000256" key="1">
    <source>
        <dbReference type="ARBA" id="ARBA00004571"/>
    </source>
</evidence>
<evidence type="ECO:0000256" key="14">
    <source>
        <dbReference type="PROSITE-ProRule" id="PRU01360"/>
    </source>
</evidence>
<dbReference type="PROSITE" id="PS51318">
    <property type="entry name" value="TAT"/>
    <property type="match status" value="1"/>
</dbReference>
<organism evidence="19 20">
    <name type="scientific">Roseococcus pinisoli</name>
    <dbReference type="NCBI Taxonomy" id="2835040"/>
    <lineage>
        <taxon>Bacteria</taxon>
        <taxon>Pseudomonadati</taxon>
        <taxon>Pseudomonadota</taxon>
        <taxon>Alphaproteobacteria</taxon>
        <taxon>Acetobacterales</taxon>
        <taxon>Roseomonadaceae</taxon>
        <taxon>Roseococcus</taxon>
    </lineage>
</organism>
<evidence type="ECO:0000256" key="7">
    <source>
        <dbReference type="ARBA" id="ARBA00022729"/>
    </source>
</evidence>
<evidence type="ECO:0000259" key="17">
    <source>
        <dbReference type="Pfam" id="PF00593"/>
    </source>
</evidence>
<dbReference type="CDD" id="cd01347">
    <property type="entry name" value="ligand_gated_channel"/>
    <property type="match status" value="1"/>
</dbReference>
<evidence type="ECO:0000256" key="8">
    <source>
        <dbReference type="ARBA" id="ARBA00023004"/>
    </source>
</evidence>
<keyword evidence="7 16" id="KW-0732">Signal</keyword>
<reference evidence="19 20" key="1">
    <citation type="submission" date="2021-05" db="EMBL/GenBank/DDBJ databases">
        <title>Roseococcus sp. XZZS9, whole genome shotgun sequencing project.</title>
        <authorList>
            <person name="Zhao G."/>
            <person name="Shen L."/>
        </authorList>
    </citation>
    <scope>NUCLEOTIDE SEQUENCE [LARGE SCALE GENOMIC DNA]</scope>
    <source>
        <strain evidence="19 20">XZZS9</strain>
    </source>
</reference>